<dbReference type="RefSeq" id="WP_009931745.1">
    <property type="nucleotide sequence ID" value="NC_017544.1"/>
</dbReference>
<evidence type="ECO:0000313" key="1">
    <source>
        <dbReference type="EMBL" id="AEO05662.1"/>
    </source>
</evidence>
<dbReference type="InterPro" id="IPR009057">
    <property type="entry name" value="Homeodomain-like_sf"/>
</dbReference>
<dbReference type="KEGG" id="lmt:LMRG_00347"/>
<dbReference type="AlphaFoldDB" id="A0A0H3GIB0"/>
<organism evidence="1 2">
    <name type="scientific">Listeria monocytogenes serotype 1/2a (strain 10403S)</name>
    <dbReference type="NCBI Taxonomy" id="393133"/>
    <lineage>
        <taxon>Bacteria</taxon>
        <taxon>Bacillati</taxon>
        <taxon>Bacillota</taxon>
        <taxon>Bacilli</taxon>
        <taxon>Bacillales</taxon>
        <taxon>Listeriaceae</taxon>
        <taxon>Listeria</taxon>
    </lineage>
</organism>
<dbReference type="HOGENOM" id="CLU_027402_33_1_9"/>
<dbReference type="GO" id="GO:0004803">
    <property type="term" value="F:transposase activity"/>
    <property type="evidence" value="ECO:0007669"/>
    <property type="project" value="InterPro"/>
</dbReference>
<gene>
    <name evidence="1" type="ordered locus">LMRG_00347</name>
</gene>
<dbReference type="Proteomes" id="UP000001288">
    <property type="component" value="Chromosome"/>
</dbReference>
<reference evidence="2" key="1">
    <citation type="submission" date="2010-04" db="EMBL/GenBank/DDBJ databases">
        <title>The genome sequence of Listeria monocytogenes strain 10403S.</title>
        <authorList>
            <consortium name="The Broad Institute Genome Sequencing Platform"/>
            <consortium name="The Broad Institute Genome Sequencing Center for Infectious Disease."/>
            <person name="Borowsky M."/>
            <person name="Borodovsky M."/>
            <person name="Young S.K."/>
            <person name="Zeng Q."/>
            <person name="Koehrsen M."/>
            <person name="Fitzgerald M."/>
            <person name="Wiedmann M."/>
            <person name="Swaminathan B."/>
            <person name="Lauer P."/>
            <person name="Portnoy D."/>
            <person name="Cossart P."/>
            <person name="Buchrieser C."/>
            <person name="Higgins D."/>
            <person name="Abouelleil A."/>
            <person name="Alvarado L."/>
            <person name="Arachchi H.M."/>
            <person name="Berlin A."/>
            <person name="Borenstein D."/>
            <person name="Brown A."/>
            <person name="Chapman S.B."/>
            <person name="Chen Z."/>
            <person name="Dunbar C.D."/>
            <person name="Engels R."/>
            <person name="Freedman E."/>
            <person name="Gearin G."/>
            <person name="Gellesch M."/>
            <person name="Goldberg J."/>
            <person name="Griggs A."/>
            <person name="Gujja S."/>
            <person name="Heilman E."/>
            <person name="Heiman D."/>
            <person name="Howarth C."/>
            <person name="Jen D."/>
            <person name="Larson L."/>
            <person name="Lui A."/>
            <person name="MacDonald J."/>
            <person name="Mehta T."/>
            <person name="Montmayeur A."/>
            <person name="Neiman D."/>
            <person name="Park D."/>
            <person name="Pearson M."/>
            <person name="Priest M."/>
            <person name="Richards J."/>
            <person name="Roberts A."/>
            <person name="Saif S."/>
            <person name="Shea T."/>
            <person name="Shenoy N."/>
            <person name="Sisk P."/>
            <person name="Stolte C."/>
            <person name="Sykes S."/>
            <person name="Walk T."/>
            <person name="White J."/>
            <person name="Yandava C."/>
            <person name="Haas B."/>
            <person name="Nusbaum C."/>
            <person name="Birren B."/>
        </authorList>
    </citation>
    <scope>NUCLEOTIDE SEQUENCE [LARGE SCALE GENOMIC DNA]</scope>
    <source>
        <strain evidence="2">10403S</strain>
    </source>
</reference>
<dbReference type="SUPFAM" id="SSF46689">
    <property type="entry name" value="Homeodomain-like"/>
    <property type="match status" value="1"/>
</dbReference>
<dbReference type="InterPro" id="IPR002514">
    <property type="entry name" value="Transposase_8"/>
</dbReference>
<dbReference type="Pfam" id="PF01527">
    <property type="entry name" value="HTH_Tnp_1"/>
    <property type="match status" value="1"/>
</dbReference>
<dbReference type="SMR" id="A0A0H3GIB0"/>
<name>A0A0H3GIB0_LISM4</name>
<dbReference type="EMBL" id="CP002002">
    <property type="protein sequence ID" value="AEO05662.1"/>
    <property type="molecule type" value="Genomic_DNA"/>
</dbReference>
<accession>A0A0H3GIB0</accession>
<proteinExistence type="predicted"/>
<dbReference type="GO" id="GO:0006313">
    <property type="term" value="P:DNA transposition"/>
    <property type="evidence" value="ECO:0007669"/>
    <property type="project" value="InterPro"/>
</dbReference>
<protein>
    <submittedName>
        <fullName evidence="1">Transposase</fullName>
    </submittedName>
</protein>
<evidence type="ECO:0000313" key="2">
    <source>
        <dbReference type="Proteomes" id="UP000001288"/>
    </source>
</evidence>
<sequence length="94" mass="11019">MAKAKYEENFKKSLVALYRRGKTKHSICQEFNVPHSTFGKWIKKFNNEENIESNEILNILQAQELKKQRVLLEEELSILTEAIAVFENPLPKNK</sequence>
<dbReference type="Gene3D" id="1.10.10.60">
    <property type="entry name" value="Homeodomain-like"/>
    <property type="match status" value="1"/>
</dbReference>
<dbReference type="GO" id="GO:0003677">
    <property type="term" value="F:DNA binding"/>
    <property type="evidence" value="ECO:0007669"/>
    <property type="project" value="InterPro"/>
</dbReference>